<feature type="transmembrane region" description="Helical" evidence="10">
    <location>
        <begin position="205"/>
        <end position="225"/>
    </location>
</feature>
<evidence type="ECO:0000256" key="1">
    <source>
        <dbReference type="ARBA" id="ARBA00004651"/>
    </source>
</evidence>
<evidence type="ECO:0000256" key="4">
    <source>
        <dbReference type="ARBA" id="ARBA00022692"/>
    </source>
</evidence>
<dbReference type="GO" id="GO:0005886">
    <property type="term" value="C:plasma membrane"/>
    <property type="evidence" value="ECO:0007669"/>
    <property type="project" value="UniProtKB-SubCell"/>
</dbReference>
<comment type="subcellular location">
    <subcellularLocation>
        <location evidence="1">Cell membrane</location>
        <topology evidence="1">Multi-pass membrane protein</topology>
    </subcellularLocation>
</comment>
<gene>
    <name evidence="12" type="ORF">QE152_g36803</name>
</gene>
<feature type="transmembrane region" description="Helical" evidence="10">
    <location>
        <begin position="245"/>
        <end position="264"/>
    </location>
</feature>
<evidence type="ECO:0000256" key="2">
    <source>
        <dbReference type="ARBA" id="ARBA00010663"/>
    </source>
</evidence>
<evidence type="ECO:0000256" key="6">
    <source>
        <dbReference type="ARBA" id="ARBA00023040"/>
    </source>
</evidence>
<dbReference type="PRINTS" id="PR00237">
    <property type="entry name" value="GPCRRHODOPSN"/>
</dbReference>
<evidence type="ECO:0000259" key="11">
    <source>
        <dbReference type="PROSITE" id="PS50262"/>
    </source>
</evidence>
<keyword evidence="5 10" id="KW-1133">Transmembrane helix</keyword>
<name>A0AAW1ICL5_POPJA</name>
<feature type="transmembrane region" description="Helical" evidence="10">
    <location>
        <begin position="163"/>
        <end position="184"/>
    </location>
</feature>
<organism evidence="12 13">
    <name type="scientific">Popillia japonica</name>
    <name type="common">Japanese beetle</name>
    <dbReference type="NCBI Taxonomy" id="7064"/>
    <lineage>
        <taxon>Eukaryota</taxon>
        <taxon>Metazoa</taxon>
        <taxon>Ecdysozoa</taxon>
        <taxon>Arthropoda</taxon>
        <taxon>Hexapoda</taxon>
        <taxon>Insecta</taxon>
        <taxon>Pterygota</taxon>
        <taxon>Neoptera</taxon>
        <taxon>Endopterygota</taxon>
        <taxon>Coleoptera</taxon>
        <taxon>Polyphaga</taxon>
        <taxon>Scarabaeiformia</taxon>
        <taxon>Scarabaeidae</taxon>
        <taxon>Rutelinae</taxon>
        <taxon>Popillia</taxon>
    </lineage>
</organism>
<keyword evidence="6" id="KW-0297">G-protein coupled receptor</keyword>
<keyword evidence="9" id="KW-0807">Transducer</keyword>
<dbReference type="CDD" id="cd00637">
    <property type="entry name" value="7tm_classA_rhodopsin-like"/>
    <property type="match status" value="1"/>
</dbReference>
<dbReference type="SUPFAM" id="SSF81321">
    <property type="entry name" value="Family A G protein-coupled receptor-like"/>
    <property type="match status" value="1"/>
</dbReference>
<evidence type="ECO:0000256" key="9">
    <source>
        <dbReference type="ARBA" id="ARBA00023224"/>
    </source>
</evidence>
<keyword evidence="3" id="KW-1003">Cell membrane</keyword>
<dbReference type="InterPro" id="IPR017452">
    <property type="entry name" value="GPCR_Rhodpsn_7TM"/>
</dbReference>
<evidence type="ECO:0000256" key="10">
    <source>
        <dbReference type="SAM" id="Phobius"/>
    </source>
</evidence>
<evidence type="ECO:0000256" key="8">
    <source>
        <dbReference type="ARBA" id="ARBA00023170"/>
    </source>
</evidence>
<dbReference type="EMBL" id="JASPKY010000671">
    <property type="protein sequence ID" value="KAK9686966.1"/>
    <property type="molecule type" value="Genomic_DNA"/>
</dbReference>
<comment type="caution">
    <text evidence="12">The sequence shown here is derived from an EMBL/GenBank/DDBJ whole genome shotgun (WGS) entry which is preliminary data.</text>
</comment>
<keyword evidence="4 10" id="KW-0812">Transmembrane</keyword>
<feature type="transmembrane region" description="Helical" evidence="10">
    <location>
        <begin position="127"/>
        <end position="151"/>
    </location>
</feature>
<feature type="transmembrane region" description="Helical" evidence="10">
    <location>
        <begin position="299"/>
        <end position="319"/>
    </location>
</feature>
<dbReference type="PANTHER" id="PTHR24228:SF75">
    <property type="entry name" value="G-PROTEIN COUPLED RECEPTORS FAMILY 1 PROFILE DOMAIN-CONTAINING PROTEIN"/>
    <property type="match status" value="1"/>
</dbReference>
<keyword evidence="8 12" id="KW-0675">Receptor</keyword>
<evidence type="ECO:0000256" key="5">
    <source>
        <dbReference type="ARBA" id="ARBA00022989"/>
    </source>
</evidence>
<dbReference type="AlphaFoldDB" id="A0AAW1ICL5"/>
<dbReference type="PANTHER" id="PTHR24228">
    <property type="entry name" value="B2 BRADYKININ RECEPTOR/ANGIOTENSIN II RECEPTOR"/>
    <property type="match status" value="1"/>
</dbReference>
<protein>
    <submittedName>
        <fullName evidence="12">7 transmembrane receptor (Rhodopsin family)</fullName>
    </submittedName>
</protein>
<dbReference type="Gene3D" id="1.20.1070.10">
    <property type="entry name" value="Rhodopsin 7-helix transmembrane proteins"/>
    <property type="match status" value="1"/>
</dbReference>
<dbReference type="GO" id="GO:0004930">
    <property type="term" value="F:G protein-coupled receptor activity"/>
    <property type="evidence" value="ECO:0007669"/>
    <property type="project" value="UniProtKB-KW"/>
</dbReference>
<sequence length="426" mass="47162">MQRRRKWAANEIAGIFSSTSGGGEFNVRRKWAANEIAGIFSSTSGGGEFNVELGEYAWILREEMILNATHVTMGAESVSPVTLSADWSRLARLLLLASLGAVGSIGNVFMISAVMIEDYLRKRGNTFVVNVALADLLVSGLVVPASAVVILAGLNDNLPVCRFQWFLAALCFLVTVLSLAAVAAENYARLCCSSTFYNTLTPSKITAILLGFWGVCSLASGLQFGTDLSFDYCTRKYPGLIPYQATVGVVFVFMPISLTFFCYVRTSYQIHMARSRPSFKPPVTFGWDCSLMQTNMYSFILFVVFWLPFGIVLAIGTVRTIPDSLFYNLAWLAISKSCINSILYCVTNRHFRDAYVNLFHYCCCKTTVTFARRQRGVDGSGIRPSGDVRVHIIPGYNMYCSPQRCREGQSKRCVSGRANGREVYEL</sequence>
<reference evidence="12 13" key="1">
    <citation type="journal article" date="2024" name="BMC Genomics">
        <title>De novo assembly and annotation of Popillia japonica's genome with initial clues to its potential as an invasive pest.</title>
        <authorList>
            <person name="Cucini C."/>
            <person name="Boschi S."/>
            <person name="Funari R."/>
            <person name="Cardaioli E."/>
            <person name="Iannotti N."/>
            <person name="Marturano G."/>
            <person name="Paoli F."/>
            <person name="Bruttini M."/>
            <person name="Carapelli A."/>
            <person name="Frati F."/>
            <person name="Nardi F."/>
        </authorList>
    </citation>
    <scope>NUCLEOTIDE SEQUENCE [LARGE SCALE GENOMIC DNA]</scope>
    <source>
        <strain evidence="12">DMR45628</strain>
    </source>
</reference>
<feature type="domain" description="G-protein coupled receptors family 1 profile" evidence="11">
    <location>
        <begin position="106"/>
        <end position="344"/>
    </location>
</feature>
<dbReference type="InterPro" id="IPR000276">
    <property type="entry name" value="GPCR_Rhodpsn"/>
</dbReference>
<evidence type="ECO:0000313" key="13">
    <source>
        <dbReference type="Proteomes" id="UP001458880"/>
    </source>
</evidence>
<accession>A0AAW1ICL5</accession>
<proteinExistence type="inferred from homology"/>
<comment type="similarity">
    <text evidence="2">Belongs to the G-protein coupled receptor 1 family.</text>
</comment>
<feature type="transmembrane region" description="Helical" evidence="10">
    <location>
        <begin position="325"/>
        <end position="346"/>
    </location>
</feature>
<evidence type="ECO:0000256" key="3">
    <source>
        <dbReference type="ARBA" id="ARBA00022475"/>
    </source>
</evidence>
<feature type="transmembrane region" description="Helical" evidence="10">
    <location>
        <begin position="93"/>
        <end position="115"/>
    </location>
</feature>
<dbReference type="Proteomes" id="UP001458880">
    <property type="component" value="Unassembled WGS sequence"/>
</dbReference>
<keyword evidence="7 10" id="KW-0472">Membrane</keyword>
<keyword evidence="13" id="KW-1185">Reference proteome</keyword>
<evidence type="ECO:0000256" key="7">
    <source>
        <dbReference type="ARBA" id="ARBA00023136"/>
    </source>
</evidence>
<dbReference type="Pfam" id="PF00001">
    <property type="entry name" value="7tm_1"/>
    <property type="match status" value="1"/>
</dbReference>
<evidence type="ECO:0000313" key="12">
    <source>
        <dbReference type="EMBL" id="KAK9686966.1"/>
    </source>
</evidence>
<dbReference type="PROSITE" id="PS50262">
    <property type="entry name" value="G_PROTEIN_RECEP_F1_2"/>
    <property type="match status" value="1"/>
</dbReference>